<comment type="caution">
    <text evidence="1">The sequence shown here is derived from an EMBL/GenBank/DDBJ whole genome shotgun (WGS) entry which is preliminary data.</text>
</comment>
<name>A0ABN9T3Q3_9DINO</name>
<proteinExistence type="predicted"/>
<evidence type="ECO:0000313" key="1">
    <source>
        <dbReference type="EMBL" id="CAK0839406.1"/>
    </source>
</evidence>
<evidence type="ECO:0000313" key="2">
    <source>
        <dbReference type="Proteomes" id="UP001189429"/>
    </source>
</evidence>
<dbReference type="EMBL" id="CAUYUJ010014290">
    <property type="protein sequence ID" value="CAK0839406.1"/>
    <property type="molecule type" value="Genomic_DNA"/>
</dbReference>
<gene>
    <name evidence="1" type="ORF">PCOR1329_LOCUS35083</name>
</gene>
<accession>A0ABN9T3Q3</accession>
<organism evidence="1 2">
    <name type="scientific">Prorocentrum cordatum</name>
    <dbReference type="NCBI Taxonomy" id="2364126"/>
    <lineage>
        <taxon>Eukaryota</taxon>
        <taxon>Sar</taxon>
        <taxon>Alveolata</taxon>
        <taxon>Dinophyceae</taxon>
        <taxon>Prorocentrales</taxon>
        <taxon>Prorocentraceae</taxon>
        <taxon>Prorocentrum</taxon>
    </lineage>
</organism>
<protein>
    <submittedName>
        <fullName evidence="1">Uncharacterized protein</fullName>
    </submittedName>
</protein>
<keyword evidence="2" id="KW-1185">Reference proteome</keyword>
<dbReference type="Proteomes" id="UP001189429">
    <property type="component" value="Unassembled WGS sequence"/>
</dbReference>
<sequence>MPEVLFLGGLQRAPRAGDDRAWVSAGAGLARCIPLRWASATSGIAKLVDEGSTFHLALKEMDRDAPSVPRLLLQRTARRATCCSTRYHFDCNDYGYDDLFDSTYVDLDHHVSLSGSAPPRPRRPRARSSRLWGRKLLLLLLLVL</sequence>
<reference evidence="1" key="1">
    <citation type="submission" date="2023-10" db="EMBL/GenBank/DDBJ databases">
        <authorList>
            <person name="Chen Y."/>
            <person name="Shah S."/>
            <person name="Dougan E. K."/>
            <person name="Thang M."/>
            <person name="Chan C."/>
        </authorList>
    </citation>
    <scope>NUCLEOTIDE SEQUENCE [LARGE SCALE GENOMIC DNA]</scope>
</reference>